<dbReference type="STRING" id="947166.A0A1D1WBN4"/>
<dbReference type="PANTHER" id="PTHR33568:SF3">
    <property type="entry name" value="DNA-DIRECTED DNA POLYMERASE"/>
    <property type="match status" value="1"/>
</dbReference>
<protein>
    <submittedName>
        <fullName evidence="1">Uncharacterized protein</fullName>
    </submittedName>
</protein>
<dbReference type="AlphaFoldDB" id="A0A1D1WBN4"/>
<organism evidence="1 2">
    <name type="scientific">Ramazzottius varieornatus</name>
    <name type="common">Water bear</name>
    <name type="synonym">Tardigrade</name>
    <dbReference type="NCBI Taxonomy" id="947166"/>
    <lineage>
        <taxon>Eukaryota</taxon>
        <taxon>Metazoa</taxon>
        <taxon>Ecdysozoa</taxon>
        <taxon>Tardigrada</taxon>
        <taxon>Eutardigrada</taxon>
        <taxon>Parachela</taxon>
        <taxon>Hypsibioidea</taxon>
        <taxon>Ramazzottiidae</taxon>
        <taxon>Ramazzottius</taxon>
    </lineage>
</organism>
<reference evidence="1 2" key="1">
    <citation type="journal article" date="2016" name="Nat. Commun.">
        <title>Extremotolerant tardigrade genome and improved radiotolerance of human cultured cells by tardigrade-unique protein.</title>
        <authorList>
            <person name="Hashimoto T."/>
            <person name="Horikawa D.D."/>
            <person name="Saito Y."/>
            <person name="Kuwahara H."/>
            <person name="Kozuka-Hata H."/>
            <person name="Shin-I T."/>
            <person name="Minakuchi Y."/>
            <person name="Ohishi K."/>
            <person name="Motoyama A."/>
            <person name="Aizu T."/>
            <person name="Enomoto A."/>
            <person name="Kondo K."/>
            <person name="Tanaka S."/>
            <person name="Hara Y."/>
            <person name="Koshikawa S."/>
            <person name="Sagara H."/>
            <person name="Miura T."/>
            <person name="Yokobori S."/>
            <person name="Miyagawa K."/>
            <person name="Suzuki Y."/>
            <person name="Kubo T."/>
            <person name="Oyama M."/>
            <person name="Kohara Y."/>
            <person name="Fujiyama A."/>
            <person name="Arakawa K."/>
            <person name="Katayama T."/>
            <person name="Toyoda A."/>
            <person name="Kunieda T."/>
        </authorList>
    </citation>
    <scope>NUCLEOTIDE SEQUENCE [LARGE SCALE GENOMIC DNA]</scope>
    <source>
        <strain evidence="1 2">YOKOZUNA-1</strain>
    </source>
</reference>
<dbReference type="PANTHER" id="PTHR33568">
    <property type="entry name" value="DNA POLYMERASE"/>
    <property type="match status" value="1"/>
</dbReference>
<evidence type="ECO:0000313" key="2">
    <source>
        <dbReference type="Proteomes" id="UP000186922"/>
    </source>
</evidence>
<proteinExistence type="predicted"/>
<dbReference type="InterPro" id="IPR043502">
    <property type="entry name" value="DNA/RNA_pol_sf"/>
</dbReference>
<accession>A0A1D1WBN4</accession>
<dbReference type="Gene3D" id="3.90.1600.10">
    <property type="entry name" value="Palm domain of DNA polymerase"/>
    <property type="match status" value="1"/>
</dbReference>
<dbReference type="EMBL" id="BDGG01000020">
    <property type="protein sequence ID" value="GAV09139.1"/>
    <property type="molecule type" value="Genomic_DNA"/>
</dbReference>
<comment type="caution">
    <text evidence="1">The sequence shown here is derived from an EMBL/GenBank/DDBJ whole genome shotgun (WGS) entry which is preliminary data.</text>
</comment>
<evidence type="ECO:0000313" key="1">
    <source>
        <dbReference type="EMBL" id="GAV09139.1"/>
    </source>
</evidence>
<name>A0A1D1WBN4_RAMVA</name>
<gene>
    <name evidence="1" type="primary">RvY_18733-1</name>
    <name evidence="1" type="synonym">RvY_18733.1</name>
    <name evidence="1" type="ORF">RvY_18733</name>
</gene>
<sequence>MARERQIIQLGYRVKSIWECEFDRLMKSDASLRKELDLAGIVTRLDPRAILYGGRVNASVLHHRCRAGEEILYRDVISEYPFTTAHARLHLLQYVEMCERRTLYFDTDSIIYVCGDSDIPLPTGNTLGCLTSELEEGEHIVEFCATGTKSYSYITNKEHAVCKVKGFTLTRSAEQVINFHTMRDLLTVPGPQVLPVRYPFNIRRLKRALEIDAVPMVKKFKPTYTGKQVADTATWVSTPYGYDMALL</sequence>
<dbReference type="SUPFAM" id="SSF56672">
    <property type="entry name" value="DNA/RNA polymerases"/>
    <property type="match status" value="1"/>
</dbReference>
<dbReference type="OrthoDB" id="6119432at2759"/>
<dbReference type="Proteomes" id="UP000186922">
    <property type="component" value="Unassembled WGS sequence"/>
</dbReference>
<keyword evidence="2" id="KW-1185">Reference proteome</keyword>
<dbReference type="InterPro" id="IPR023211">
    <property type="entry name" value="DNA_pol_palm_dom_sf"/>
</dbReference>